<keyword evidence="1" id="KW-1185">Reference proteome</keyword>
<sequence>METTISITLIFNWPYLPHRRKMYFRYCFIFLLFLPGSFRPISDKELNLTPKHNDFALPPINDETEDERRSFRQDLLNALDEDEPLPKKAKCDYVEAESAANNGFPTCYFDRKRTTEHETEERPAISEVSSGCSDRSTLISFRHLIDNNDELFTQHGADNEADLILARGAGEFEHDWNDENVVRQISKRFICTKHRDELSRQWKHTIRFSKCAMPKGLGIDHTKPAKEKLRALQHVDAKAILYITGTLLHEGIEICKHHQKYARHTVTSLDVKEMNRVIYPQPITGNLADSESLEADMELSKAQCLIGETPRTSRCQNINYAESPDRKKKKPELITPPRLRNKCVPMTGPYGNAAQCHFEELMQDLRIAPISLRKAWQKMSVRNQYRHINAFKKTIERIAVLVAGESDAPNLLRASNVFTETVSTGVWQNKAQNEILEEISIFYHAAESKTERRQALAFVADVIPIGINATNPRVKQADLESFVGFICSEVITTGLPFGNTKIKLSTNRVVEIPSAIRSFRAADIIRMYKEDMKNRELPVAMSDSTMHRILEACPAKTKTTLDAVDQFKANGIQAFAWMVTLIGSMLEMEHVFPSPRPCWMAMQPSNPIPTGFNATDGFESASDCTLQATAESWPDNAFDTAATSEPVSTSEPAFYSDTTPAVDCQMDTTTTTFDPAPARLHGKR</sequence>
<name>A0A7E4VQX8_PANRE</name>
<reference evidence="1" key="1">
    <citation type="journal article" date="2013" name="Genetics">
        <title>The draft genome and transcriptome of Panagrellus redivivus are shaped by the harsh demands of a free-living lifestyle.</title>
        <authorList>
            <person name="Srinivasan J."/>
            <person name="Dillman A.R."/>
            <person name="Macchietto M.G."/>
            <person name="Heikkinen L."/>
            <person name="Lakso M."/>
            <person name="Fracchia K.M."/>
            <person name="Antoshechkin I."/>
            <person name="Mortazavi A."/>
            <person name="Wong G."/>
            <person name="Sternberg P.W."/>
        </authorList>
    </citation>
    <scope>NUCLEOTIDE SEQUENCE [LARGE SCALE GENOMIC DNA]</scope>
    <source>
        <strain evidence="1">MT8872</strain>
    </source>
</reference>
<accession>A0A7E4VQX8</accession>
<reference evidence="2" key="2">
    <citation type="submission" date="2020-10" db="UniProtKB">
        <authorList>
            <consortium name="WormBaseParasite"/>
        </authorList>
    </citation>
    <scope>IDENTIFICATION</scope>
</reference>
<organism evidence="1 2">
    <name type="scientific">Panagrellus redivivus</name>
    <name type="common">Microworm</name>
    <dbReference type="NCBI Taxonomy" id="6233"/>
    <lineage>
        <taxon>Eukaryota</taxon>
        <taxon>Metazoa</taxon>
        <taxon>Ecdysozoa</taxon>
        <taxon>Nematoda</taxon>
        <taxon>Chromadorea</taxon>
        <taxon>Rhabditida</taxon>
        <taxon>Tylenchina</taxon>
        <taxon>Panagrolaimomorpha</taxon>
        <taxon>Panagrolaimoidea</taxon>
        <taxon>Panagrolaimidae</taxon>
        <taxon>Panagrellus</taxon>
    </lineage>
</organism>
<dbReference type="Proteomes" id="UP000492821">
    <property type="component" value="Unassembled WGS sequence"/>
</dbReference>
<evidence type="ECO:0000313" key="1">
    <source>
        <dbReference type="Proteomes" id="UP000492821"/>
    </source>
</evidence>
<evidence type="ECO:0000313" key="2">
    <source>
        <dbReference type="WBParaSite" id="Pan_g23891.t1"/>
    </source>
</evidence>
<dbReference type="WBParaSite" id="Pan_g23891.t1">
    <property type="protein sequence ID" value="Pan_g23891.t1"/>
    <property type="gene ID" value="Pan_g23891"/>
</dbReference>
<protein>
    <submittedName>
        <fullName evidence="2">Uncharacterized protein</fullName>
    </submittedName>
</protein>
<proteinExistence type="predicted"/>
<dbReference type="AlphaFoldDB" id="A0A7E4VQX8"/>